<gene>
    <name evidence="1" type="ORF">A9404_01490</name>
</gene>
<dbReference type="Proteomes" id="UP000078596">
    <property type="component" value="Chromosome"/>
</dbReference>
<evidence type="ECO:0000313" key="1">
    <source>
        <dbReference type="EMBL" id="ANJ66222.1"/>
    </source>
</evidence>
<reference evidence="1 2" key="1">
    <citation type="submission" date="2016-06" db="EMBL/GenBank/DDBJ databases">
        <title>Insight into the functional genes involving in sulfur oxidation in Pearl River water.</title>
        <authorList>
            <person name="Luo J."/>
            <person name="Tan X."/>
            <person name="Lin W."/>
        </authorList>
    </citation>
    <scope>NUCLEOTIDE SEQUENCE [LARGE SCALE GENOMIC DNA]</scope>
    <source>
        <strain evidence="1 2">LS2</strain>
    </source>
</reference>
<evidence type="ECO:0000313" key="2">
    <source>
        <dbReference type="Proteomes" id="UP000078596"/>
    </source>
</evidence>
<dbReference type="KEGG" id="haz:A9404_01490"/>
<organism evidence="1 2">
    <name type="scientific">Halothiobacillus diazotrophicus</name>
    <dbReference type="NCBI Taxonomy" id="1860122"/>
    <lineage>
        <taxon>Bacteria</taxon>
        <taxon>Pseudomonadati</taxon>
        <taxon>Pseudomonadota</taxon>
        <taxon>Gammaproteobacteria</taxon>
        <taxon>Chromatiales</taxon>
        <taxon>Halothiobacillaceae</taxon>
        <taxon>Halothiobacillus</taxon>
    </lineage>
</organism>
<sequence length="138" mass="15374">MSEKPDDTDSVLRWAGLNHEQRQHAADALESMGLGGMSLDNRMDSMQPNLVTIRRHDGKHTLRTHTVLEDHQLLLIGPIGHTGLMLGEDIEISFENTTLIGTVEKIEPTHRSDDEPGSEIVWLRTLPAPLHTVESTVL</sequence>
<dbReference type="AlphaFoldDB" id="A0A191ZEC8"/>
<name>A0A191ZEC8_9GAMM</name>
<accession>A0A191ZEC8</accession>
<protein>
    <submittedName>
        <fullName evidence="1">Uncharacterized protein</fullName>
    </submittedName>
</protein>
<keyword evidence="2" id="KW-1185">Reference proteome</keyword>
<dbReference type="EMBL" id="CP016027">
    <property type="protein sequence ID" value="ANJ66222.1"/>
    <property type="molecule type" value="Genomic_DNA"/>
</dbReference>
<proteinExistence type="predicted"/>
<dbReference type="RefSeq" id="WP_066098018.1">
    <property type="nucleotide sequence ID" value="NZ_CP016027.1"/>
</dbReference>